<organism evidence="2">
    <name type="scientific">Helianthus annuus</name>
    <name type="common">Common sunflower</name>
    <dbReference type="NCBI Taxonomy" id="4232"/>
    <lineage>
        <taxon>Eukaryota</taxon>
        <taxon>Viridiplantae</taxon>
        <taxon>Streptophyta</taxon>
        <taxon>Embryophyta</taxon>
        <taxon>Tracheophyta</taxon>
        <taxon>Spermatophyta</taxon>
        <taxon>Magnoliopsida</taxon>
        <taxon>eudicotyledons</taxon>
        <taxon>Gunneridae</taxon>
        <taxon>Pentapetalae</taxon>
        <taxon>asterids</taxon>
        <taxon>campanulids</taxon>
        <taxon>Asterales</taxon>
        <taxon>Asteraceae</taxon>
        <taxon>Asteroideae</taxon>
        <taxon>Heliantheae alliance</taxon>
        <taxon>Heliantheae</taxon>
        <taxon>Helianthus</taxon>
    </lineage>
</organism>
<evidence type="ECO:0000313" key="2">
    <source>
        <dbReference type="EMBL" id="OTF84620.1"/>
    </source>
</evidence>
<sequence length="83" mass="9995">MKISFKNSGKKWRILLAGYVGSNLSIPRGRGEHWGTHVTPWLSHLSIPRRIFYWKKNLDQEEWSFRLWNSSATKRSFMMRRQD</sequence>
<evidence type="ECO:0000313" key="1">
    <source>
        <dbReference type="EMBL" id="KAF5764765.1"/>
    </source>
</evidence>
<reference evidence="1" key="1">
    <citation type="journal article" date="2017" name="Nature">
        <title>The sunflower genome provides insights into oil metabolism, flowering and Asterid evolution.</title>
        <authorList>
            <person name="Badouin H."/>
            <person name="Gouzy J."/>
            <person name="Grassa C.J."/>
            <person name="Murat F."/>
            <person name="Staton S.E."/>
            <person name="Cottret L."/>
            <person name="Lelandais-Briere C."/>
            <person name="Owens G.L."/>
            <person name="Carrere S."/>
            <person name="Mayjonade B."/>
            <person name="Legrand L."/>
            <person name="Gill N."/>
            <person name="Kane N.C."/>
            <person name="Bowers J.E."/>
            <person name="Hubner S."/>
            <person name="Bellec A."/>
            <person name="Berard A."/>
            <person name="Berges H."/>
            <person name="Blanchet N."/>
            <person name="Boniface M.C."/>
            <person name="Brunel D."/>
            <person name="Catrice O."/>
            <person name="Chaidir N."/>
            <person name="Claudel C."/>
            <person name="Donnadieu C."/>
            <person name="Faraut T."/>
            <person name="Fievet G."/>
            <person name="Helmstetter N."/>
            <person name="King M."/>
            <person name="Knapp S.J."/>
            <person name="Lai Z."/>
            <person name="Le Paslier M.C."/>
            <person name="Lippi Y."/>
            <person name="Lorenzon L."/>
            <person name="Mandel J.R."/>
            <person name="Marage G."/>
            <person name="Marchand G."/>
            <person name="Marquand E."/>
            <person name="Bret-Mestries E."/>
            <person name="Morien E."/>
            <person name="Nambeesan S."/>
            <person name="Nguyen T."/>
            <person name="Pegot-Espagnet P."/>
            <person name="Pouilly N."/>
            <person name="Raftis F."/>
            <person name="Sallet E."/>
            <person name="Schiex T."/>
            <person name="Thomas J."/>
            <person name="Vandecasteele C."/>
            <person name="Vares D."/>
            <person name="Vear F."/>
            <person name="Vautrin S."/>
            <person name="Crespi M."/>
            <person name="Mangin B."/>
            <person name="Burke J.M."/>
            <person name="Salse J."/>
            <person name="Munos S."/>
            <person name="Vincourt P."/>
            <person name="Rieseberg L.H."/>
            <person name="Langlade N.B."/>
        </authorList>
    </citation>
    <scope>NUCLEOTIDE SEQUENCE</scope>
    <source>
        <tissue evidence="1">Leaves</tissue>
    </source>
</reference>
<reference evidence="2" key="2">
    <citation type="submission" date="2017-02" db="EMBL/GenBank/DDBJ databases">
        <title>Sunflower complete genome.</title>
        <authorList>
            <person name="Langlade N."/>
            <person name="Munos S."/>
        </authorList>
    </citation>
    <scope>NUCLEOTIDE SEQUENCE [LARGE SCALE GENOMIC DNA]</scope>
    <source>
        <tissue evidence="2">Leaves</tissue>
    </source>
</reference>
<keyword evidence="3" id="KW-1185">Reference proteome</keyword>
<proteinExistence type="predicted"/>
<dbReference type="EMBL" id="KZ113463">
    <property type="protein sequence ID" value="OTF84620.1"/>
    <property type="molecule type" value="Genomic_DNA"/>
</dbReference>
<dbReference type="AlphaFoldDB" id="A0A1Y3BUH2"/>
<gene>
    <name evidence="2" type="ORF">HannXRQ_Chr00c0140g0572021</name>
    <name evidence="1" type="ORF">HanXRQr2_Chr15g0695821</name>
</gene>
<evidence type="ECO:0000313" key="3">
    <source>
        <dbReference type="Proteomes" id="UP000215914"/>
    </source>
</evidence>
<name>A0A1Y3BUH2_HELAN</name>
<dbReference type="InParanoid" id="A0A1Y3BUH2"/>
<dbReference type="Proteomes" id="UP000215914">
    <property type="component" value="Unassembled WGS sequence"/>
</dbReference>
<protein>
    <submittedName>
        <fullName evidence="2">Uncharacterized protein</fullName>
    </submittedName>
</protein>
<accession>A0A1Y3BUH2</accession>
<dbReference type="Gramene" id="mRNA:HanXRQr2_Chr15g0695821">
    <property type="protein sequence ID" value="mRNA:HanXRQr2_Chr15g0695821"/>
    <property type="gene ID" value="HanXRQr2_Chr15g0695821"/>
</dbReference>
<dbReference type="EMBL" id="MNCJ02000330">
    <property type="protein sequence ID" value="KAF5764765.1"/>
    <property type="molecule type" value="Genomic_DNA"/>
</dbReference>
<reference evidence="1" key="3">
    <citation type="submission" date="2020-06" db="EMBL/GenBank/DDBJ databases">
        <title>Helianthus annuus Genome sequencing and assembly Release 2.</title>
        <authorList>
            <person name="Gouzy J."/>
            <person name="Langlade N."/>
            <person name="Munos S."/>
        </authorList>
    </citation>
    <scope>NUCLEOTIDE SEQUENCE</scope>
    <source>
        <tissue evidence="1">Leaves</tissue>
    </source>
</reference>